<reference evidence="1" key="1">
    <citation type="journal article" date="2015" name="Nature">
        <title>Complex archaea that bridge the gap between prokaryotes and eukaryotes.</title>
        <authorList>
            <person name="Spang A."/>
            <person name="Saw J.H."/>
            <person name="Jorgensen S.L."/>
            <person name="Zaremba-Niedzwiedzka K."/>
            <person name="Martijn J."/>
            <person name="Lind A.E."/>
            <person name="van Eijk R."/>
            <person name="Schleper C."/>
            <person name="Guy L."/>
            <person name="Ettema T.J."/>
        </authorList>
    </citation>
    <scope>NUCLEOTIDE SEQUENCE</scope>
</reference>
<evidence type="ECO:0000313" key="1">
    <source>
        <dbReference type="EMBL" id="KKL94299.1"/>
    </source>
</evidence>
<protein>
    <submittedName>
        <fullName evidence="1">Uncharacterized protein</fullName>
    </submittedName>
</protein>
<sequence>MKKPAKLTMVDGSPYNAMMQLGDTVYKAKSHKGVQIVFEAIDLEAYDKRVNKLADELSKMPGVDLCSLLTDALFDLPLDYLKEVEKKIYAEMAKPVPAIETKVDPTYRGSCVNLNVGGKNLVELRH</sequence>
<accession>A0A0F9G6C3</accession>
<comment type="caution">
    <text evidence="1">The sequence shown here is derived from an EMBL/GenBank/DDBJ whole genome shotgun (WGS) entry which is preliminary data.</text>
</comment>
<dbReference type="AlphaFoldDB" id="A0A0F9G6C3"/>
<organism evidence="1">
    <name type="scientific">marine sediment metagenome</name>
    <dbReference type="NCBI Taxonomy" id="412755"/>
    <lineage>
        <taxon>unclassified sequences</taxon>
        <taxon>metagenomes</taxon>
        <taxon>ecological metagenomes</taxon>
    </lineage>
</organism>
<gene>
    <name evidence="1" type="ORF">LCGC14_1866080</name>
</gene>
<dbReference type="EMBL" id="LAZR01018962">
    <property type="protein sequence ID" value="KKL94299.1"/>
    <property type="molecule type" value="Genomic_DNA"/>
</dbReference>
<proteinExistence type="predicted"/>
<name>A0A0F9G6C3_9ZZZZ</name>